<proteinExistence type="predicted"/>
<dbReference type="EMBL" id="JADYXP020000003">
    <property type="protein sequence ID" value="KAL0128632.1"/>
    <property type="molecule type" value="Genomic_DNA"/>
</dbReference>
<feature type="compositionally biased region" description="Polar residues" evidence="1">
    <location>
        <begin position="92"/>
        <end position="101"/>
    </location>
</feature>
<name>A0AAW2GP49_9HYME</name>
<accession>A0AAW2GP49</accession>
<comment type="caution">
    <text evidence="2">The sequence shown here is derived from an EMBL/GenBank/DDBJ whole genome shotgun (WGS) entry which is preliminary data.</text>
</comment>
<organism evidence="2 3">
    <name type="scientific">Cardiocondyla obscurior</name>
    <dbReference type="NCBI Taxonomy" id="286306"/>
    <lineage>
        <taxon>Eukaryota</taxon>
        <taxon>Metazoa</taxon>
        <taxon>Ecdysozoa</taxon>
        <taxon>Arthropoda</taxon>
        <taxon>Hexapoda</taxon>
        <taxon>Insecta</taxon>
        <taxon>Pterygota</taxon>
        <taxon>Neoptera</taxon>
        <taxon>Endopterygota</taxon>
        <taxon>Hymenoptera</taxon>
        <taxon>Apocrita</taxon>
        <taxon>Aculeata</taxon>
        <taxon>Formicoidea</taxon>
        <taxon>Formicidae</taxon>
        <taxon>Myrmicinae</taxon>
        <taxon>Cardiocondyla</taxon>
    </lineage>
</organism>
<protein>
    <submittedName>
        <fullName evidence="2">Uncharacterized protein</fullName>
    </submittedName>
</protein>
<feature type="region of interest" description="Disordered" evidence="1">
    <location>
        <begin position="92"/>
        <end position="114"/>
    </location>
</feature>
<keyword evidence="3" id="KW-1185">Reference proteome</keyword>
<evidence type="ECO:0000313" key="2">
    <source>
        <dbReference type="EMBL" id="KAL0128632.1"/>
    </source>
</evidence>
<dbReference type="Proteomes" id="UP001430953">
    <property type="component" value="Unassembled WGS sequence"/>
</dbReference>
<dbReference type="AlphaFoldDB" id="A0AAW2GP49"/>
<gene>
    <name evidence="2" type="ORF">PUN28_003783</name>
</gene>
<evidence type="ECO:0000256" key="1">
    <source>
        <dbReference type="SAM" id="MobiDB-lite"/>
    </source>
</evidence>
<evidence type="ECO:0000313" key="3">
    <source>
        <dbReference type="Proteomes" id="UP001430953"/>
    </source>
</evidence>
<sequence>MISRILFGSKTCTDLSNAVATVARSGSVVAINFASLSIKFAREETRVRGEYTLTETSVWHWRAFRRQTYRALFLSHDTHLILPLNHRSLLSPASSQPSTMSEEAPPASLGDSRHWHEYTRATTCQRIPRAKCRGAHRETPAVETTSRLPPNHLLEPRVDFPSRVESTRF</sequence>
<feature type="region of interest" description="Disordered" evidence="1">
    <location>
        <begin position="130"/>
        <end position="169"/>
    </location>
</feature>
<reference evidence="2 3" key="1">
    <citation type="submission" date="2023-03" db="EMBL/GenBank/DDBJ databases">
        <title>High recombination rates correlate with genetic variation in Cardiocondyla obscurior ants.</title>
        <authorList>
            <person name="Errbii M."/>
        </authorList>
    </citation>
    <scope>NUCLEOTIDE SEQUENCE [LARGE SCALE GENOMIC DNA]</scope>
    <source>
        <strain evidence="2">Alpha-2009</strain>
        <tissue evidence="2">Whole body</tissue>
    </source>
</reference>
<feature type="compositionally biased region" description="Basic and acidic residues" evidence="1">
    <location>
        <begin position="154"/>
        <end position="169"/>
    </location>
</feature>